<name>A0AA88TA61_9TELE</name>
<keyword evidence="2" id="KW-1185">Reference proteome</keyword>
<protein>
    <submittedName>
        <fullName evidence="1">Uncharacterized protein</fullName>
    </submittedName>
</protein>
<gene>
    <name evidence="1" type="ORF">Q8A67_024124</name>
</gene>
<dbReference type="AlphaFoldDB" id="A0AA88TA61"/>
<sequence>MRLVHRRLRVPGEELLSEMIGSCSRGSRWLGGSPGHRRRDTLCRPERLWPVRGREKKDMAYATYSYAALVPHHHSNRRDMRRISFHVPRDLMASPLALMELRVSDRGQSSMAQRRSIMEQLHFSC</sequence>
<proteinExistence type="predicted"/>
<reference evidence="1" key="1">
    <citation type="submission" date="2023-08" db="EMBL/GenBank/DDBJ databases">
        <title>Chromosome-level Genome Assembly of mud carp (Cirrhinus molitorella).</title>
        <authorList>
            <person name="Liu H."/>
        </authorList>
    </citation>
    <scope>NUCLEOTIDE SEQUENCE</scope>
    <source>
        <strain evidence="1">Prfri</strain>
        <tissue evidence="1">Muscle</tissue>
    </source>
</reference>
<organism evidence="1 2">
    <name type="scientific">Cirrhinus molitorella</name>
    <name type="common">mud carp</name>
    <dbReference type="NCBI Taxonomy" id="172907"/>
    <lineage>
        <taxon>Eukaryota</taxon>
        <taxon>Metazoa</taxon>
        <taxon>Chordata</taxon>
        <taxon>Craniata</taxon>
        <taxon>Vertebrata</taxon>
        <taxon>Euteleostomi</taxon>
        <taxon>Actinopterygii</taxon>
        <taxon>Neopterygii</taxon>
        <taxon>Teleostei</taxon>
        <taxon>Ostariophysi</taxon>
        <taxon>Cypriniformes</taxon>
        <taxon>Cyprinidae</taxon>
        <taxon>Labeoninae</taxon>
        <taxon>Labeonini</taxon>
        <taxon>Cirrhinus</taxon>
    </lineage>
</organism>
<dbReference type="Proteomes" id="UP001187343">
    <property type="component" value="Unassembled WGS sequence"/>
</dbReference>
<dbReference type="EMBL" id="JAUYZG010000024">
    <property type="protein sequence ID" value="KAK2869732.1"/>
    <property type="molecule type" value="Genomic_DNA"/>
</dbReference>
<accession>A0AA88TA61</accession>
<evidence type="ECO:0000313" key="1">
    <source>
        <dbReference type="EMBL" id="KAK2869732.1"/>
    </source>
</evidence>
<evidence type="ECO:0000313" key="2">
    <source>
        <dbReference type="Proteomes" id="UP001187343"/>
    </source>
</evidence>
<comment type="caution">
    <text evidence="1">The sequence shown here is derived from an EMBL/GenBank/DDBJ whole genome shotgun (WGS) entry which is preliminary data.</text>
</comment>